<dbReference type="PRINTS" id="PR01433">
    <property type="entry name" value="POLYCYSTIN2"/>
</dbReference>
<dbReference type="Gene3D" id="1.10.287.70">
    <property type="match status" value="1"/>
</dbReference>
<keyword evidence="3 8" id="KW-0812">Transmembrane</keyword>
<dbReference type="GO" id="GO:0016020">
    <property type="term" value="C:membrane"/>
    <property type="evidence" value="ECO:0007669"/>
    <property type="project" value="UniProtKB-SubCell"/>
</dbReference>
<dbReference type="EMBL" id="QUTD01005913">
    <property type="protein sequence ID" value="RHY58704.1"/>
    <property type="molecule type" value="Genomic_DNA"/>
</dbReference>
<evidence type="ECO:0000256" key="2">
    <source>
        <dbReference type="ARBA" id="ARBA00007200"/>
    </source>
</evidence>
<evidence type="ECO:0000256" key="6">
    <source>
        <dbReference type="ARBA" id="ARBA00023180"/>
    </source>
</evidence>
<evidence type="ECO:0000256" key="8">
    <source>
        <dbReference type="SAM" id="Phobius"/>
    </source>
</evidence>
<dbReference type="VEuPathDB" id="FungiDB:H257_01319"/>
<comment type="subcellular location">
    <subcellularLocation>
        <location evidence="1">Membrane</location>
        <topology evidence="1">Multi-pass membrane protein</topology>
    </subcellularLocation>
</comment>
<protein>
    <submittedName>
        <fullName evidence="11">Uncharacterized protein</fullName>
    </submittedName>
</protein>
<accession>A0A397D641</accession>
<name>A0A397D641_APHAT</name>
<comment type="similarity">
    <text evidence="2">Belongs to the polycystin family.</text>
</comment>
<keyword evidence="5 8" id="KW-0472">Membrane</keyword>
<sequence>MLPEPRRVSAQQLYKVHPGGETIDDADSDMRNDFIADNKEFIQEETVNAAQAISKWYTVLVLRCHCLRIAFVRWRIRKLHNRIKSKWTPEHLRKLREQQRQVRIQLRIREIALYIVYLLFLNDYVLGPYTDSSLYYFNANLKRTPLLACVYSVSDIERPWPLVGLFMTASVKETQFNAISTIPQVHRWLQGPFFDALYSEKDPVTGDYTILQYGQVVGGISIGQLRVLPQECTSKLPPQAGSEKSGHFDESVESKLPFGTGNGSNFQWNSISEDSNISDTRRAFFTSYTGATAAVYPAPAFRVVLPHSNADETKALLASIESNAYMDVQTRAVFVDLTVFNVMLSSVLVLRFAFEVPPSGGVVPTSDSVVAPYADTSFNFLTHYSMLAVALFFVLYFLLLLRATRKEGWPVYRRLETWVQVANSVAYIVMWLLRACAGLDFPNIHVASTSPSNFRSYAFMYNVSMRLAAAVCFLSYVRLILFLDVLPHVNLIVKTVVLSVTQVSSFLFVFGLLVYAYATCYCVVFGSSVEVFSTVSHSYTSLLQSLVGDLDYAPMREASPGMAMLLVVAFTLVAVFVLAHILIAMIIDAYWASKESTQWEQVNLVVETLSYVWSIGTDLVHYVGRVCGVSFVLVDDSLDAQSTGHHEMLGPLRPRRLDVQAGHGHRLSAVQKLVVMPLAATHAKLEQLGHTLSQSQLVRSGVDGIRRGTNMVVARSSQITDRLNSFRDERGGSPSNNHQSARRFPSGNGAGTASDAQMKVLQGMIIQLAHQNTKIQQTLVMLQSQVTELREASKGDDDRRQDDDPTGPS</sequence>
<comment type="caution">
    <text evidence="11">The sequence shown here is derived from an EMBL/GenBank/DDBJ whole genome shotgun (WGS) entry which is preliminary data.</text>
</comment>
<feature type="transmembrane region" description="Helical" evidence="8">
    <location>
        <begin position="415"/>
        <end position="433"/>
    </location>
</feature>
<dbReference type="AlphaFoldDB" id="A0A397D641"/>
<dbReference type="InterPro" id="IPR046791">
    <property type="entry name" value="Polycystin_dom"/>
</dbReference>
<keyword evidence="6" id="KW-0325">Glycoprotein</keyword>
<evidence type="ECO:0000256" key="1">
    <source>
        <dbReference type="ARBA" id="ARBA00004141"/>
    </source>
</evidence>
<feature type="transmembrane region" description="Helical" evidence="8">
    <location>
        <begin position="562"/>
        <end position="587"/>
    </location>
</feature>
<dbReference type="Pfam" id="PF08016">
    <property type="entry name" value="PKD_channel"/>
    <property type="match status" value="1"/>
</dbReference>
<dbReference type="GO" id="GO:0005509">
    <property type="term" value="F:calcium ion binding"/>
    <property type="evidence" value="ECO:0007669"/>
    <property type="project" value="InterPro"/>
</dbReference>
<dbReference type="InterPro" id="IPR051223">
    <property type="entry name" value="Polycystin"/>
</dbReference>
<dbReference type="PANTHER" id="PTHR10877">
    <property type="entry name" value="POLYCYSTIN FAMILY MEMBER"/>
    <property type="match status" value="1"/>
</dbReference>
<dbReference type="Pfam" id="PF20519">
    <property type="entry name" value="Polycystin_dom"/>
    <property type="match status" value="1"/>
</dbReference>
<evidence type="ECO:0000313" key="12">
    <source>
        <dbReference type="Proteomes" id="UP000266643"/>
    </source>
</evidence>
<feature type="domain" description="Polycystin cation channel PKD1/PKD2" evidence="9">
    <location>
        <begin position="385"/>
        <end position="590"/>
    </location>
</feature>
<evidence type="ECO:0000256" key="4">
    <source>
        <dbReference type="ARBA" id="ARBA00022989"/>
    </source>
</evidence>
<reference evidence="11 12" key="1">
    <citation type="submission" date="2018-08" db="EMBL/GenBank/DDBJ databases">
        <title>Aphanomyces genome sequencing and annotation.</title>
        <authorList>
            <person name="Minardi D."/>
            <person name="Oidtmann B."/>
            <person name="Van Der Giezen M."/>
            <person name="Studholme D.J."/>
        </authorList>
    </citation>
    <scope>NUCLEOTIDE SEQUENCE [LARGE SCALE GENOMIC DNA]</scope>
    <source>
        <strain evidence="11 12">D2</strain>
    </source>
</reference>
<evidence type="ECO:0000259" key="10">
    <source>
        <dbReference type="Pfam" id="PF20519"/>
    </source>
</evidence>
<feature type="transmembrane region" description="Helical" evidence="8">
    <location>
        <begin position="495"/>
        <end position="518"/>
    </location>
</feature>
<gene>
    <name evidence="11" type="ORF">DYB30_008021</name>
</gene>
<proteinExistence type="inferred from homology"/>
<evidence type="ECO:0000313" key="11">
    <source>
        <dbReference type="EMBL" id="RHY58704.1"/>
    </source>
</evidence>
<dbReference type="PANTHER" id="PTHR10877:SF183">
    <property type="entry name" value="AT14535P-RELATED"/>
    <property type="match status" value="1"/>
</dbReference>
<evidence type="ECO:0000256" key="7">
    <source>
        <dbReference type="SAM" id="MobiDB-lite"/>
    </source>
</evidence>
<keyword evidence="4 8" id="KW-1133">Transmembrane helix</keyword>
<feature type="transmembrane region" description="Helical" evidence="8">
    <location>
        <begin position="384"/>
        <end position="403"/>
    </location>
</feature>
<feature type="transmembrane region" description="Helical" evidence="8">
    <location>
        <begin position="463"/>
        <end position="483"/>
    </location>
</feature>
<dbReference type="InterPro" id="IPR013122">
    <property type="entry name" value="PKD1_2_channel"/>
</dbReference>
<feature type="region of interest" description="Disordered" evidence="7">
    <location>
        <begin position="789"/>
        <end position="809"/>
    </location>
</feature>
<feature type="domain" description="Polycystin" evidence="10">
    <location>
        <begin position="176"/>
        <end position="365"/>
    </location>
</feature>
<feature type="region of interest" description="Disordered" evidence="7">
    <location>
        <begin position="717"/>
        <end position="753"/>
    </location>
</feature>
<evidence type="ECO:0000256" key="5">
    <source>
        <dbReference type="ARBA" id="ARBA00023136"/>
    </source>
</evidence>
<dbReference type="Proteomes" id="UP000266643">
    <property type="component" value="Unassembled WGS sequence"/>
</dbReference>
<feature type="compositionally biased region" description="Basic and acidic residues" evidence="7">
    <location>
        <begin position="789"/>
        <end position="803"/>
    </location>
</feature>
<evidence type="ECO:0000259" key="9">
    <source>
        <dbReference type="Pfam" id="PF08016"/>
    </source>
</evidence>
<dbReference type="InterPro" id="IPR003915">
    <property type="entry name" value="PKD_2"/>
</dbReference>
<evidence type="ECO:0000256" key="3">
    <source>
        <dbReference type="ARBA" id="ARBA00022692"/>
    </source>
</evidence>
<feature type="transmembrane region" description="Helical" evidence="8">
    <location>
        <begin position="333"/>
        <end position="354"/>
    </location>
</feature>
<organism evidence="11 12">
    <name type="scientific">Aphanomyces astaci</name>
    <name type="common">Crayfish plague agent</name>
    <dbReference type="NCBI Taxonomy" id="112090"/>
    <lineage>
        <taxon>Eukaryota</taxon>
        <taxon>Sar</taxon>
        <taxon>Stramenopiles</taxon>
        <taxon>Oomycota</taxon>
        <taxon>Saprolegniomycetes</taxon>
        <taxon>Saprolegniales</taxon>
        <taxon>Verrucalvaceae</taxon>
        <taxon>Aphanomyces</taxon>
    </lineage>
</organism>